<organism evidence="1 2">
    <name type="scientific">Salmonella enterica subsp. enterica serovar Bovismorbificans</name>
    <dbReference type="NCBI Taxonomy" id="58097"/>
    <lineage>
        <taxon>Bacteria</taxon>
        <taxon>Pseudomonadati</taxon>
        <taxon>Pseudomonadota</taxon>
        <taxon>Gammaproteobacteria</taxon>
        <taxon>Enterobacterales</taxon>
        <taxon>Enterobacteriaceae</taxon>
        <taxon>Salmonella</taxon>
    </lineage>
</organism>
<proteinExistence type="predicted"/>
<sequence length="57" mass="6736">MTNRFLFYAIDELTHYRQRNVSLQQRHAHFAQRLFNVVFSKAPTATDIAQRARQTIG</sequence>
<protein>
    <submittedName>
        <fullName evidence="1">Uncharacterized protein</fullName>
    </submittedName>
</protein>
<dbReference type="Proteomes" id="UP000042394">
    <property type="component" value="Unassembled WGS sequence"/>
</dbReference>
<gene>
    <name evidence="1" type="ORF">ERS008207_04366</name>
</gene>
<dbReference type="AlphaFoldDB" id="A0A655EBP5"/>
<dbReference type="EMBL" id="CQPD01000063">
    <property type="protein sequence ID" value="CNV12761.1"/>
    <property type="molecule type" value="Genomic_DNA"/>
</dbReference>
<name>A0A655EBP5_SALET</name>
<evidence type="ECO:0000313" key="2">
    <source>
        <dbReference type="Proteomes" id="UP000042394"/>
    </source>
</evidence>
<evidence type="ECO:0000313" key="1">
    <source>
        <dbReference type="EMBL" id="CNV12761.1"/>
    </source>
</evidence>
<accession>A0A655EBP5</accession>
<reference evidence="1 2" key="1">
    <citation type="submission" date="2015-03" db="EMBL/GenBank/DDBJ databases">
        <authorList>
            <consortium name="Pathogen Informatics"/>
        </authorList>
    </citation>
    <scope>NUCLEOTIDE SEQUENCE [LARGE SCALE GENOMIC DNA]</scope>
    <source>
        <strain evidence="1 2">D4891</strain>
    </source>
</reference>